<reference evidence="6 7" key="1">
    <citation type="journal article" date="2024" name="J Genomics">
        <title>Draft genome sequencing and assembly of Favolaschia claudopus CIRM-BRFM 2984 isolated from oak limbs.</title>
        <authorList>
            <person name="Navarro D."/>
            <person name="Drula E."/>
            <person name="Chaduli D."/>
            <person name="Cazenave R."/>
            <person name="Ahrendt S."/>
            <person name="Wang J."/>
            <person name="Lipzen A."/>
            <person name="Daum C."/>
            <person name="Barry K."/>
            <person name="Grigoriev I.V."/>
            <person name="Favel A."/>
            <person name="Rosso M.N."/>
            <person name="Martin F."/>
        </authorList>
    </citation>
    <scope>NUCLEOTIDE SEQUENCE [LARGE SCALE GENOMIC DNA]</scope>
    <source>
        <strain evidence="6 7">CIRM-BRFM 2984</strain>
    </source>
</reference>
<evidence type="ECO:0000313" key="7">
    <source>
        <dbReference type="Proteomes" id="UP001362999"/>
    </source>
</evidence>
<comment type="caution">
    <text evidence="6">The sequence shown here is derived from an EMBL/GenBank/DDBJ whole genome shotgun (WGS) entry which is preliminary data.</text>
</comment>
<gene>
    <name evidence="6" type="ORF">R3P38DRAFT_3095322</name>
</gene>
<dbReference type="Proteomes" id="UP001362999">
    <property type="component" value="Unassembled WGS sequence"/>
</dbReference>
<evidence type="ECO:0000313" key="6">
    <source>
        <dbReference type="EMBL" id="KAK6988684.1"/>
    </source>
</evidence>
<protein>
    <submittedName>
        <fullName evidence="6">MYND-type domain-containing protein</fullName>
    </submittedName>
</protein>
<keyword evidence="2 4" id="KW-0863">Zinc-finger</keyword>
<dbReference type="Pfam" id="PF01753">
    <property type="entry name" value="zf-MYND"/>
    <property type="match status" value="1"/>
</dbReference>
<evidence type="ECO:0000256" key="2">
    <source>
        <dbReference type="ARBA" id="ARBA00022771"/>
    </source>
</evidence>
<name>A0AAV9ZQ97_9AGAR</name>
<feature type="domain" description="MYND-type" evidence="5">
    <location>
        <begin position="17"/>
        <end position="56"/>
    </location>
</feature>
<dbReference type="EMBL" id="JAWWNJ010000121">
    <property type="protein sequence ID" value="KAK6988684.1"/>
    <property type="molecule type" value="Genomic_DNA"/>
</dbReference>
<dbReference type="PROSITE" id="PS01360">
    <property type="entry name" value="ZF_MYND_1"/>
    <property type="match status" value="1"/>
</dbReference>
<sequence length="465" mass="51602">MQQERVPPLPARLGLACYKCYKEEDVRLSRCSGCLRISYCSSECQKIDWKNHKPMCKALSSIEKEPMAMATLFFSLPSEPTTDLNVLKNTTEAYGSNILNLCHRSLNRKATTAEFNLVGWEPRCMVCTRTNQLIRMEAAKNGTSPAKIHHLIPCPQCNLSFCCSPAHWDAARLLHNRPCEDGSSRSVSQCAMNRQVRTDVNFENTIAESHAPSGTFMWAPDRVLPSWSSLEGKTWDSEFADEMRGSVGVPTTLSMGPWVRGASDNLTMPMTILYGLEKLNEGDDGWTKKHTLTVHILGASTKELTGAMGFEEILHRLPEVKTLKLVLCGPEMPGGRIPQTISMETCPDCTRRGRKRIHEHACDTYHAFVQNKSTKYSKPDLCIAFTSGASQESTQTWPATFQLKIPSLFTAYNREEAAILRSGGAKLLPALGPKKNAWGSGKVIPEPNSVYGFYAVNGWLAGGFK</sequence>
<evidence type="ECO:0000256" key="3">
    <source>
        <dbReference type="ARBA" id="ARBA00022833"/>
    </source>
</evidence>
<dbReference type="PANTHER" id="PTHR46920">
    <property type="match status" value="1"/>
</dbReference>
<dbReference type="Pfam" id="PF20179">
    <property type="entry name" value="MSS51_C"/>
    <property type="match status" value="1"/>
</dbReference>
<dbReference type="SUPFAM" id="SSF144232">
    <property type="entry name" value="HIT/MYND zinc finger-like"/>
    <property type="match status" value="1"/>
</dbReference>
<dbReference type="Gene3D" id="6.10.140.2220">
    <property type="match status" value="1"/>
</dbReference>
<dbReference type="PANTHER" id="PTHR46920:SF1">
    <property type="entry name" value="PROTEIN MSS51 HOMOLOG, MITOCHONDRIAL-RELATED"/>
    <property type="match status" value="1"/>
</dbReference>
<evidence type="ECO:0000256" key="1">
    <source>
        <dbReference type="ARBA" id="ARBA00022723"/>
    </source>
</evidence>
<keyword evidence="1" id="KW-0479">Metal-binding</keyword>
<evidence type="ECO:0000259" key="5">
    <source>
        <dbReference type="PROSITE" id="PS50865"/>
    </source>
</evidence>
<dbReference type="InterPro" id="IPR052839">
    <property type="entry name" value="Mito_gene_expr_regulator"/>
</dbReference>
<dbReference type="InterPro" id="IPR046824">
    <property type="entry name" value="Mss51-like_C"/>
</dbReference>
<accession>A0AAV9ZQ97</accession>
<dbReference type="PROSITE" id="PS50865">
    <property type="entry name" value="ZF_MYND_2"/>
    <property type="match status" value="1"/>
</dbReference>
<organism evidence="6 7">
    <name type="scientific">Favolaschia claudopus</name>
    <dbReference type="NCBI Taxonomy" id="2862362"/>
    <lineage>
        <taxon>Eukaryota</taxon>
        <taxon>Fungi</taxon>
        <taxon>Dikarya</taxon>
        <taxon>Basidiomycota</taxon>
        <taxon>Agaricomycotina</taxon>
        <taxon>Agaricomycetes</taxon>
        <taxon>Agaricomycetidae</taxon>
        <taxon>Agaricales</taxon>
        <taxon>Marasmiineae</taxon>
        <taxon>Mycenaceae</taxon>
        <taxon>Favolaschia</taxon>
    </lineage>
</organism>
<keyword evidence="3" id="KW-0862">Zinc</keyword>
<evidence type="ECO:0000256" key="4">
    <source>
        <dbReference type="PROSITE-ProRule" id="PRU00134"/>
    </source>
</evidence>
<keyword evidence="7" id="KW-1185">Reference proteome</keyword>
<dbReference type="AlphaFoldDB" id="A0AAV9ZQ97"/>
<dbReference type="GO" id="GO:0008270">
    <property type="term" value="F:zinc ion binding"/>
    <property type="evidence" value="ECO:0007669"/>
    <property type="project" value="UniProtKB-KW"/>
</dbReference>
<proteinExistence type="predicted"/>
<dbReference type="InterPro" id="IPR002893">
    <property type="entry name" value="Znf_MYND"/>
</dbReference>